<accession>A0A2P8FGA6</accession>
<dbReference type="Pfam" id="PF13403">
    <property type="entry name" value="Hint_2"/>
    <property type="match status" value="1"/>
</dbReference>
<reference evidence="2 3" key="1">
    <citation type="submission" date="2018-03" db="EMBL/GenBank/DDBJ databases">
        <title>Genomic Encyclopedia of Archaeal and Bacterial Type Strains, Phase II (KMG-II): from individual species to whole genera.</title>
        <authorList>
            <person name="Goeker M."/>
        </authorList>
    </citation>
    <scope>NUCLEOTIDE SEQUENCE [LARGE SCALE GENOMIC DNA]</scope>
    <source>
        <strain evidence="2 3">DSM 100673</strain>
    </source>
</reference>
<dbReference type="Proteomes" id="UP000240418">
    <property type="component" value="Unassembled WGS sequence"/>
</dbReference>
<dbReference type="AlphaFoldDB" id="A0A2P8FGA6"/>
<evidence type="ECO:0000313" key="3">
    <source>
        <dbReference type="Proteomes" id="UP000240418"/>
    </source>
</evidence>
<protein>
    <submittedName>
        <fullName evidence="2">Hint domain-containing protein</fullName>
    </submittedName>
</protein>
<dbReference type="RefSeq" id="WP_243403604.1">
    <property type="nucleotide sequence ID" value="NZ_PYGJ01000003.1"/>
</dbReference>
<keyword evidence="3" id="KW-1185">Reference proteome</keyword>
<name>A0A2P8FGA6_9RHOB</name>
<evidence type="ECO:0000259" key="1">
    <source>
        <dbReference type="Pfam" id="PF13403"/>
    </source>
</evidence>
<dbReference type="EMBL" id="PYGJ01000003">
    <property type="protein sequence ID" value="PSL20734.1"/>
    <property type="molecule type" value="Genomic_DNA"/>
</dbReference>
<dbReference type="PROSITE" id="PS50817">
    <property type="entry name" value="INTEIN_N_TER"/>
    <property type="match status" value="1"/>
</dbReference>
<dbReference type="Gene3D" id="2.170.16.10">
    <property type="entry name" value="Hedgehog/Intein (Hint) domain"/>
    <property type="match status" value="1"/>
</dbReference>
<feature type="domain" description="Hedgehog/Intein (Hint)" evidence="1">
    <location>
        <begin position="164"/>
        <end position="311"/>
    </location>
</feature>
<sequence>MASFSISNGDSTDFTDTTPNTGFVIDFASLDNSFSVQINGVELFVGGPAGAPNEAEFQISSTPGQTVRFADGDRYEINTPAVWQLGNSDGSPVVRLEVNPDGTISFFGVKANNGTLEPLELFNGMSVNTAAIQAAWNDTGTNTIEIDQLQTGPTNASGDIEDAICFASGTRIETANGPVTIDDLKVADLILTYDHGPQPIRWIGSITLTKGQLDAKPRLKPIRIRADALGAGFPKHDLIVSPQHRVLVSSAIAQRMFNSRDVLIPANKLLPLAGVDILDDPQGGVTYFHILFDTHQIVWSNGTPTESLFTGPEALKSVSPAARQEIIDLFPQICTPDFAAASARHIPKKGKRMRNLVARHQANNKPLFLDERRAG</sequence>
<dbReference type="SUPFAM" id="SSF51294">
    <property type="entry name" value="Hedgehog/intein (Hint) domain"/>
    <property type="match status" value="1"/>
</dbReference>
<organism evidence="2 3">
    <name type="scientific">Shimia abyssi</name>
    <dbReference type="NCBI Taxonomy" id="1662395"/>
    <lineage>
        <taxon>Bacteria</taxon>
        <taxon>Pseudomonadati</taxon>
        <taxon>Pseudomonadota</taxon>
        <taxon>Alphaproteobacteria</taxon>
        <taxon>Rhodobacterales</taxon>
        <taxon>Roseobacteraceae</taxon>
    </lineage>
</organism>
<dbReference type="GO" id="GO:0016539">
    <property type="term" value="P:intein-mediated protein splicing"/>
    <property type="evidence" value="ECO:0007669"/>
    <property type="project" value="InterPro"/>
</dbReference>
<dbReference type="InterPro" id="IPR036844">
    <property type="entry name" value="Hint_dom_sf"/>
</dbReference>
<comment type="caution">
    <text evidence="2">The sequence shown here is derived from an EMBL/GenBank/DDBJ whole genome shotgun (WGS) entry which is preliminary data.</text>
</comment>
<evidence type="ECO:0000313" key="2">
    <source>
        <dbReference type="EMBL" id="PSL20734.1"/>
    </source>
</evidence>
<dbReference type="InterPro" id="IPR028992">
    <property type="entry name" value="Hedgehog/Intein_dom"/>
</dbReference>
<gene>
    <name evidence="2" type="ORF">CLV88_103384</name>
</gene>
<proteinExistence type="predicted"/>
<dbReference type="InterPro" id="IPR006141">
    <property type="entry name" value="Intein_N"/>
</dbReference>